<feature type="domain" description="Glycosyltransferase family 28 N-terminal" evidence="1">
    <location>
        <begin position="4"/>
        <end position="126"/>
    </location>
</feature>
<dbReference type="Gene3D" id="3.40.50.2000">
    <property type="entry name" value="Glycogen Phosphorylase B"/>
    <property type="match status" value="2"/>
</dbReference>
<protein>
    <submittedName>
        <fullName evidence="3">UDP:flavonoid glycosyltransferase YjiC (YdhE family)</fullName>
    </submittedName>
</protein>
<comment type="caution">
    <text evidence="3">The sequence shown here is derived from an EMBL/GenBank/DDBJ whole genome shotgun (WGS) entry which is preliminary data.</text>
</comment>
<dbReference type="Proteomes" id="UP000528964">
    <property type="component" value="Unassembled WGS sequence"/>
</dbReference>
<dbReference type="InterPro" id="IPR004276">
    <property type="entry name" value="GlycoTrans_28_N"/>
</dbReference>
<name>A0A7W6GEN2_9HYPH</name>
<dbReference type="InterPro" id="IPR002213">
    <property type="entry name" value="UDP_glucos_trans"/>
</dbReference>
<dbReference type="GO" id="GO:0033072">
    <property type="term" value="P:vancomycin biosynthetic process"/>
    <property type="evidence" value="ECO:0007669"/>
    <property type="project" value="UniProtKB-ARBA"/>
</dbReference>
<dbReference type="GO" id="GO:0016758">
    <property type="term" value="F:hexosyltransferase activity"/>
    <property type="evidence" value="ECO:0007669"/>
    <property type="project" value="InterPro"/>
</dbReference>
<dbReference type="InterPro" id="IPR010610">
    <property type="entry name" value="EryCIII-like_C"/>
</dbReference>
<evidence type="ECO:0000313" key="3">
    <source>
        <dbReference type="EMBL" id="MBB3972062.1"/>
    </source>
</evidence>
<evidence type="ECO:0000259" key="1">
    <source>
        <dbReference type="Pfam" id="PF03033"/>
    </source>
</evidence>
<dbReference type="Pfam" id="PF06722">
    <property type="entry name" value="EryCIII-like_C"/>
    <property type="match status" value="1"/>
</dbReference>
<dbReference type="SUPFAM" id="SSF53756">
    <property type="entry name" value="UDP-Glycosyltransferase/glycogen phosphorylase"/>
    <property type="match status" value="1"/>
</dbReference>
<dbReference type="RefSeq" id="WP_183393881.1">
    <property type="nucleotide sequence ID" value="NZ_JACIDR010000001.1"/>
</dbReference>
<dbReference type="AlphaFoldDB" id="A0A7W6GEN2"/>
<proteinExistence type="predicted"/>
<gene>
    <name evidence="3" type="ORF">GGR24_000695</name>
</gene>
<dbReference type="Pfam" id="PF03033">
    <property type="entry name" value="Glyco_transf_28"/>
    <property type="match status" value="1"/>
</dbReference>
<dbReference type="GO" id="GO:0005975">
    <property type="term" value="P:carbohydrate metabolic process"/>
    <property type="evidence" value="ECO:0007669"/>
    <property type="project" value="InterPro"/>
</dbReference>
<dbReference type="PANTHER" id="PTHR48050">
    <property type="entry name" value="STEROL 3-BETA-GLUCOSYLTRANSFERASE"/>
    <property type="match status" value="1"/>
</dbReference>
<evidence type="ECO:0000259" key="2">
    <source>
        <dbReference type="Pfam" id="PF06722"/>
    </source>
</evidence>
<feature type="domain" description="Erythromycin biosynthesis protein CIII-like C-terminal" evidence="2">
    <location>
        <begin position="299"/>
        <end position="392"/>
    </location>
</feature>
<dbReference type="CDD" id="cd03784">
    <property type="entry name" value="GT1_Gtf-like"/>
    <property type="match status" value="1"/>
</dbReference>
<keyword evidence="3" id="KW-0808">Transferase</keyword>
<sequence length="430" mass="47285">MMRVLVVSIGTYGDVLPFIAMAAELGRRGHEVTLASAETFEAPARRAGVPFEPLMSTAEYAGLFDHPDFWRPWLGPQRLFSALPELARPTYEFIARNHQPGETVVVASALAFGARVAEEILRVPVVWAHLTPILLPSRHEPPRLPFLPLPRWLPPVIKWKLQTGAYKFAIAPRLRPKLNAFRAELGLPPIENLRKWWRPRRRMALLFPDWFAAPQPDWPEQARQLDFPRADLFGARSERLDPALQAFLSAGEKPIAITFGSARFGSDKLYRAAIEACVRLGRRCLVLSQQPMEAVEGLEHAAFFTEYAPLSQVLPNCAALVHHGGVGTVSLALAAGVPQLIAPMAFDQFDHAARVRRLGCGASLSRRRFGARSAASVLARILDSPEVAASCAAAAARSGRGDAIIDACDLIEREGTPRSMAAPARRRSSV</sequence>
<dbReference type="InterPro" id="IPR050426">
    <property type="entry name" value="Glycosyltransferase_28"/>
</dbReference>
<dbReference type="GO" id="GO:0008194">
    <property type="term" value="F:UDP-glycosyltransferase activity"/>
    <property type="evidence" value="ECO:0007669"/>
    <property type="project" value="InterPro"/>
</dbReference>
<reference evidence="3 4" key="1">
    <citation type="submission" date="2020-08" db="EMBL/GenBank/DDBJ databases">
        <title>Genomic Encyclopedia of Type Strains, Phase IV (KMG-IV): sequencing the most valuable type-strain genomes for metagenomic binning, comparative biology and taxonomic classification.</title>
        <authorList>
            <person name="Goeker M."/>
        </authorList>
    </citation>
    <scope>NUCLEOTIDE SEQUENCE [LARGE SCALE GENOMIC DNA]</scope>
    <source>
        <strain evidence="3 4">DSM 25481</strain>
    </source>
</reference>
<evidence type="ECO:0000313" key="4">
    <source>
        <dbReference type="Proteomes" id="UP000528964"/>
    </source>
</evidence>
<organism evidence="3 4">
    <name type="scientific">Hansschlegelia beijingensis</name>
    <dbReference type="NCBI Taxonomy" id="1133344"/>
    <lineage>
        <taxon>Bacteria</taxon>
        <taxon>Pseudomonadati</taxon>
        <taxon>Pseudomonadota</taxon>
        <taxon>Alphaproteobacteria</taxon>
        <taxon>Hyphomicrobiales</taxon>
        <taxon>Methylopilaceae</taxon>
        <taxon>Hansschlegelia</taxon>
    </lineage>
</organism>
<dbReference type="EMBL" id="JACIDR010000001">
    <property type="protein sequence ID" value="MBB3972062.1"/>
    <property type="molecule type" value="Genomic_DNA"/>
</dbReference>
<accession>A0A7W6GEN2</accession>
<dbReference type="PANTHER" id="PTHR48050:SF13">
    <property type="entry name" value="STEROL 3-BETA-GLUCOSYLTRANSFERASE UGT80A2"/>
    <property type="match status" value="1"/>
</dbReference>
<keyword evidence="4" id="KW-1185">Reference proteome</keyword>